<feature type="transmembrane region" description="Helical" evidence="1">
    <location>
        <begin position="96"/>
        <end position="119"/>
    </location>
</feature>
<evidence type="ECO:0000313" key="3">
    <source>
        <dbReference type="EMBL" id="MBB5015918.1"/>
    </source>
</evidence>
<feature type="chain" id="PRO_5031556525" description="PA2779 family protein" evidence="2">
    <location>
        <begin position="26"/>
        <end position="121"/>
    </location>
</feature>
<evidence type="ECO:0000313" key="4">
    <source>
        <dbReference type="Proteomes" id="UP000519004"/>
    </source>
</evidence>
<evidence type="ECO:0008006" key="5">
    <source>
        <dbReference type="Google" id="ProtNLM"/>
    </source>
</evidence>
<dbReference type="RefSeq" id="WP_183948593.1">
    <property type="nucleotide sequence ID" value="NZ_JACHHX010000012.1"/>
</dbReference>
<gene>
    <name evidence="3" type="ORF">HNQ58_001828</name>
</gene>
<organism evidence="3 4">
    <name type="scientific">Rehaibacterium terrae</name>
    <dbReference type="NCBI Taxonomy" id="1341696"/>
    <lineage>
        <taxon>Bacteria</taxon>
        <taxon>Pseudomonadati</taxon>
        <taxon>Pseudomonadota</taxon>
        <taxon>Gammaproteobacteria</taxon>
        <taxon>Lysobacterales</taxon>
        <taxon>Lysobacteraceae</taxon>
        <taxon>Rehaibacterium</taxon>
    </lineage>
</organism>
<accession>A0A7W8DET9</accession>
<sequence length="121" mass="12619">MIRKLVSSVLVVALVLVGTTAQVSAAVIGTQQALAAEARQARIAEVQTMLARADVEAAMVELGVDPAQARLRVASLSDAELAQLHGQLQELPAGGVLAVLGVILVVFIVLDLTGVVKIFRR</sequence>
<keyword evidence="2" id="KW-0732">Signal</keyword>
<dbReference type="NCBIfam" id="NF033919">
    <property type="entry name" value="PA2779_fam"/>
    <property type="match status" value="1"/>
</dbReference>
<proteinExistence type="predicted"/>
<name>A0A7W8DET9_9GAMM</name>
<dbReference type="Proteomes" id="UP000519004">
    <property type="component" value="Unassembled WGS sequence"/>
</dbReference>
<keyword evidence="4" id="KW-1185">Reference proteome</keyword>
<feature type="signal peptide" evidence="2">
    <location>
        <begin position="1"/>
        <end position="25"/>
    </location>
</feature>
<comment type="caution">
    <text evidence="3">The sequence shown here is derived from an EMBL/GenBank/DDBJ whole genome shotgun (WGS) entry which is preliminary data.</text>
</comment>
<dbReference type="AlphaFoldDB" id="A0A7W8DET9"/>
<evidence type="ECO:0000256" key="1">
    <source>
        <dbReference type="SAM" id="Phobius"/>
    </source>
</evidence>
<keyword evidence="1" id="KW-0472">Membrane</keyword>
<dbReference type="Pfam" id="PF20332">
    <property type="entry name" value="DUF6627"/>
    <property type="match status" value="1"/>
</dbReference>
<dbReference type="InterPro" id="IPR046735">
    <property type="entry name" value="PA2779-like"/>
</dbReference>
<keyword evidence="1" id="KW-0812">Transmembrane</keyword>
<protein>
    <recommendedName>
        <fullName evidence="5">PA2779 family protein</fullName>
    </recommendedName>
</protein>
<keyword evidence="1" id="KW-1133">Transmembrane helix</keyword>
<dbReference type="EMBL" id="JACHHX010000012">
    <property type="protein sequence ID" value="MBB5015918.1"/>
    <property type="molecule type" value="Genomic_DNA"/>
</dbReference>
<reference evidence="3 4" key="1">
    <citation type="submission" date="2020-08" db="EMBL/GenBank/DDBJ databases">
        <title>Genomic Encyclopedia of Type Strains, Phase IV (KMG-IV): sequencing the most valuable type-strain genomes for metagenomic binning, comparative biology and taxonomic classification.</title>
        <authorList>
            <person name="Goeker M."/>
        </authorList>
    </citation>
    <scope>NUCLEOTIDE SEQUENCE [LARGE SCALE GENOMIC DNA]</scope>
    <source>
        <strain evidence="3 4">DSM 25897</strain>
    </source>
</reference>
<evidence type="ECO:0000256" key="2">
    <source>
        <dbReference type="SAM" id="SignalP"/>
    </source>
</evidence>